<dbReference type="KEGG" id="chu:CHU_3327"/>
<gene>
    <name evidence="1" type="ordered locus">CHU_3327</name>
</gene>
<dbReference type="EMBL" id="CP000383">
    <property type="protein sequence ID" value="ABG60565.1"/>
    <property type="molecule type" value="Genomic_DNA"/>
</dbReference>
<dbReference type="Proteomes" id="UP000001822">
    <property type="component" value="Chromosome"/>
</dbReference>
<accession>A0A6N4SVH9</accession>
<proteinExistence type="predicted"/>
<keyword evidence="2" id="KW-1185">Reference proteome</keyword>
<evidence type="ECO:0000313" key="2">
    <source>
        <dbReference type="Proteomes" id="UP000001822"/>
    </source>
</evidence>
<sequence length="70" mass="7863">MKTLHFKTDVNCSSCIATVSPELEFKDKIQDWSIDITNPDNILTITTDYTEAEVKEILEKVGHKAEPVPA</sequence>
<dbReference type="AlphaFoldDB" id="A0A6N4SVH9"/>
<dbReference type="OrthoDB" id="677920at2"/>
<protein>
    <recommendedName>
        <fullName evidence="3">HMA domain-containing protein</fullName>
    </recommendedName>
</protein>
<dbReference type="Gene3D" id="3.30.70.100">
    <property type="match status" value="1"/>
</dbReference>
<dbReference type="RefSeq" id="WP_011586673.1">
    <property type="nucleotide sequence ID" value="NC_008255.1"/>
</dbReference>
<dbReference type="InterPro" id="IPR036163">
    <property type="entry name" value="HMA_dom_sf"/>
</dbReference>
<evidence type="ECO:0008006" key="3">
    <source>
        <dbReference type="Google" id="ProtNLM"/>
    </source>
</evidence>
<evidence type="ECO:0000313" key="1">
    <source>
        <dbReference type="EMBL" id="ABG60565.1"/>
    </source>
</evidence>
<organism evidence="1 2">
    <name type="scientific">Cytophaga hutchinsonii (strain ATCC 33406 / DSM 1761 / CIP 103989 / NBRC 15051 / NCIMB 9469 / D465)</name>
    <dbReference type="NCBI Taxonomy" id="269798"/>
    <lineage>
        <taxon>Bacteria</taxon>
        <taxon>Pseudomonadati</taxon>
        <taxon>Bacteroidota</taxon>
        <taxon>Cytophagia</taxon>
        <taxon>Cytophagales</taxon>
        <taxon>Cytophagaceae</taxon>
        <taxon>Cytophaga</taxon>
    </lineage>
</organism>
<dbReference type="GO" id="GO:0046872">
    <property type="term" value="F:metal ion binding"/>
    <property type="evidence" value="ECO:0007669"/>
    <property type="project" value="InterPro"/>
</dbReference>
<reference evidence="1 2" key="1">
    <citation type="journal article" date="2007" name="Appl. Environ. Microbiol.">
        <title>Genome sequence of the cellulolytic gliding bacterium Cytophaga hutchinsonii.</title>
        <authorList>
            <person name="Xie G."/>
            <person name="Bruce D.C."/>
            <person name="Challacombe J.F."/>
            <person name="Chertkov O."/>
            <person name="Detter J.C."/>
            <person name="Gilna P."/>
            <person name="Han C.S."/>
            <person name="Lucas S."/>
            <person name="Misra M."/>
            <person name="Myers G.L."/>
            <person name="Richardson P."/>
            <person name="Tapia R."/>
            <person name="Thayer N."/>
            <person name="Thompson L.S."/>
            <person name="Brettin T.S."/>
            <person name="Henrissat B."/>
            <person name="Wilson D.B."/>
            <person name="McBride M.J."/>
        </authorList>
    </citation>
    <scope>NUCLEOTIDE SEQUENCE [LARGE SCALE GENOMIC DNA]</scope>
    <source>
        <strain evidence="2">ATCC 33406 / DSM 1761 / CIP 103989 / NBRC 15051 / NCIMB 9469 / D465</strain>
    </source>
</reference>
<name>A0A6N4SVH9_CYTH3</name>
<dbReference type="SUPFAM" id="SSF55008">
    <property type="entry name" value="HMA, heavy metal-associated domain"/>
    <property type="match status" value="1"/>
</dbReference>